<dbReference type="SUPFAM" id="SSF52540">
    <property type="entry name" value="P-loop containing nucleoside triphosphate hydrolases"/>
    <property type="match status" value="1"/>
</dbReference>
<dbReference type="GO" id="GO:0006886">
    <property type="term" value="P:intracellular protein transport"/>
    <property type="evidence" value="ECO:0007669"/>
    <property type="project" value="InterPro"/>
</dbReference>
<evidence type="ECO:0000313" key="5">
    <source>
        <dbReference type="Proteomes" id="UP000276133"/>
    </source>
</evidence>
<dbReference type="PANTHER" id="PTHR30612:SF0">
    <property type="entry name" value="CHLOROPLAST PROTEIN-TRANSPORTING ATPASE"/>
    <property type="match status" value="1"/>
</dbReference>
<dbReference type="InterPro" id="IPR027417">
    <property type="entry name" value="P-loop_NTPase"/>
</dbReference>
<accession>A0A3M7QJ50</accession>
<proteinExistence type="predicted"/>
<keyword evidence="1" id="KW-0653">Protein transport</keyword>
<evidence type="ECO:0000256" key="2">
    <source>
        <dbReference type="ARBA" id="ARBA00023010"/>
    </source>
</evidence>
<dbReference type="PROSITE" id="PS51196">
    <property type="entry name" value="SECA_MOTOR_DEAD"/>
    <property type="match status" value="1"/>
</dbReference>
<dbReference type="GO" id="GO:0005524">
    <property type="term" value="F:ATP binding"/>
    <property type="evidence" value="ECO:0007669"/>
    <property type="project" value="InterPro"/>
</dbReference>
<name>A0A3M7QJ50_BRAPC</name>
<evidence type="ECO:0000313" key="4">
    <source>
        <dbReference type="EMBL" id="RNA11282.1"/>
    </source>
</evidence>
<dbReference type="AlphaFoldDB" id="A0A3M7QJ50"/>
<dbReference type="GO" id="GO:0006605">
    <property type="term" value="P:protein targeting"/>
    <property type="evidence" value="ECO:0007669"/>
    <property type="project" value="InterPro"/>
</dbReference>
<gene>
    <name evidence="4" type="ORF">BpHYR1_017716</name>
</gene>
<dbReference type="Gene3D" id="3.40.50.300">
    <property type="entry name" value="P-loop containing nucleotide triphosphate hydrolases"/>
    <property type="match status" value="1"/>
</dbReference>
<reference evidence="4 5" key="1">
    <citation type="journal article" date="2018" name="Sci. Rep.">
        <title>Genomic signatures of local adaptation to the degree of environmental predictability in rotifers.</title>
        <authorList>
            <person name="Franch-Gras L."/>
            <person name="Hahn C."/>
            <person name="Garcia-Roger E.M."/>
            <person name="Carmona M.J."/>
            <person name="Serra M."/>
            <person name="Gomez A."/>
        </authorList>
    </citation>
    <scope>NUCLEOTIDE SEQUENCE [LARGE SCALE GENOMIC DNA]</scope>
    <source>
        <strain evidence="4">HYR1</strain>
    </source>
</reference>
<keyword evidence="2" id="KW-0811">Translocation</keyword>
<comment type="caution">
    <text evidence="4">The sequence shown here is derived from an EMBL/GenBank/DDBJ whole genome shotgun (WGS) entry which is preliminary data.</text>
</comment>
<keyword evidence="5" id="KW-1185">Reference proteome</keyword>
<keyword evidence="1" id="KW-0813">Transport</keyword>
<dbReference type="EMBL" id="REGN01005996">
    <property type="protein sequence ID" value="RNA11282.1"/>
    <property type="molecule type" value="Genomic_DNA"/>
</dbReference>
<dbReference type="InterPro" id="IPR000185">
    <property type="entry name" value="SecA"/>
</dbReference>
<sequence length="1072" mass="122297">MRPGDIVVATNVAGRGTDFKISRLAERNGGLHVIIAYLPDNVRVEMQALGRSGRKGDQGSGRLIVYDQRAANFNSTHISIPSLKDERDLNEEQRLHHIRVQMIPRVMLERSLFVRFDSLYESKVKDFLKSTAKPDYRHLQIKSLHNHWAFWLDKMSSTINNVNTTNEQTLKKHALHQLDIFASEIENKLKRNDHGIQALIDEPGELIKLAMHNIQEGNFNAAILNCDHINEKYAPTLTPYSHYYKAIALFQPVMSISRSIKALNFLDGQRNETTCTSEQADQALKLLKKAALQFELEIEKLKAQSVILADIESNKSIVATQNDLFTKSNTNESLALTVHLMAARIAIGLDLNLDELKQIFKHSILGEDKMKELFELALGHDTLQPFLKKQRFSKKIQIKIHVEKTQQNQSVLDKILSKHSIGGQSTSIDESKIVLDNLESNIKFRLEEEEINFSYEIYIQDRFRDKILLSNSVSAEKLSHLDLSFCEQADLLTSKILSLIVINLSGRAEIEMEQVRQLMHNSNSNCEKLTNILIENGLAKDFCTQLGFKLVNYNNDDIIKCNESIRRLFEPKINAKQKLELNGEDFLKYLRAMGIVKSQRLTLLSKNVNKCDIKRTIEECIGDKVAEFVENAIEQGRAKKRKYLVFNNRDKEVNKFKSFVSQALLSCLSPLKTSTKCHIAYTDLIDTFKGMHLPREVHQYKQLGRNMVFSLSNLSVPCSCRMYGVALHGSVQAKIGKFLICRHALRQSCSTKTKLASTEQIINDMVYVAQSNESMSSASLFVCAKMLTSVLAGSIIGIDCFNRQRAQLSSGKENKTVFSHQIKQALAQIQSSTTQMETGSWLTNTIFEHTFKSIISYIESNQEYKKRCQSLCKNLVHSGAKSRPEVDILVKQKFDEIDLEFYDRLSMKIDHLISQLLGPLAIQLSDANFENVFVHEPTMFEIVNLVNDTVFGVDKDLRARLVEDRTHTVDCDDLLVVVNNRVFESISVKLFSAVFSENFNKFLNHVLKSASKKNQQVFLEKLNELKKIGLSHDQLLAQDLFRHKLDQAKFHLHKHIDEIKILKNSIFAIEFL</sequence>
<dbReference type="STRING" id="10195.A0A3M7QJ50"/>
<dbReference type="PANTHER" id="PTHR30612">
    <property type="entry name" value="SECA INNER MEMBRANE COMPONENT OF SEC PROTEIN SECRETION SYSTEM"/>
    <property type="match status" value="1"/>
</dbReference>
<feature type="domain" description="SecA family profile" evidence="3">
    <location>
        <begin position="1"/>
        <end position="94"/>
    </location>
</feature>
<dbReference type="Proteomes" id="UP000276133">
    <property type="component" value="Unassembled WGS sequence"/>
</dbReference>
<organism evidence="4 5">
    <name type="scientific">Brachionus plicatilis</name>
    <name type="common">Marine rotifer</name>
    <name type="synonym">Brachionus muelleri</name>
    <dbReference type="NCBI Taxonomy" id="10195"/>
    <lineage>
        <taxon>Eukaryota</taxon>
        <taxon>Metazoa</taxon>
        <taxon>Spiralia</taxon>
        <taxon>Gnathifera</taxon>
        <taxon>Rotifera</taxon>
        <taxon>Eurotatoria</taxon>
        <taxon>Monogononta</taxon>
        <taxon>Pseudotrocha</taxon>
        <taxon>Ploima</taxon>
        <taxon>Brachionidae</taxon>
        <taxon>Brachionus</taxon>
    </lineage>
</organism>
<evidence type="ECO:0000259" key="3">
    <source>
        <dbReference type="PROSITE" id="PS51196"/>
    </source>
</evidence>
<protein>
    <submittedName>
        <fullName evidence="4">Translocase subunit secA</fullName>
    </submittedName>
</protein>
<dbReference type="InterPro" id="IPR014018">
    <property type="entry name" value="SecA_motor_DEAD"/>
</dbReference>
<dbReference type="OrthoDB" id="27934at2759"/>
<evidence type="ECO:0000256" key="1">
    <source>
        <dbReference type="ARBA" id="ARBA00022927"/>
    </source>
</evidence>